<dbReference type="AlphaFoldDB" id="A0A7J8BZJ1"/>
<dbReference type="InParanoid" id="A0A7J8BZJ1"/>
<evidence type="ECO:0000313" key="2">
    <source>
        <dbReference type="EMBL" id="KAF6404026.1"/>
    </source>
</evidence>
<reference evidence="2 3" key="1">
    <citation type="journal article" date="2020" name="Nature">
        <title>Six reference-quality genomes reveal evolution of bat adaptations.</title>
        <authorList>
            <person name="Jebb D."/>
            <person name="Huang Z."/>
            <person name="Pippel M."/>
            <person name="Hughes G.M."/>
            <person name="Lavrichenko K."/>
            <person name="Devanna P."/>
            <person name="Winkler S."/>
            <person name="Jermiin L.S."/>
            <person name="Skirmuntt E.C."/>
            <person name="Katzourakis A."/>
            <person name="Burkitt-Gray L."/>
            <person name="Ray D.A."/>
            <person name="Sullivan K.A.M."/>
            <person name="Roscito J.G."/>
            <person name="Kirilenko B.M."/>
            <person name="Davalos L.M."/>
            <person name="Corthals A.P."/>
            <person name="Power M.L."/>
            <person name="Jones G."/>
            <person name="Ransome R.D."/>
            <person name="Dechmann D.K.N."/>
            <person name="Locatelli A.G."/>
            <person name="Puechmaille S.J."/>
            <person name="Fedrigo O."/>
            <person name="Jarvis E.D."/>
            <person name="Hiller M."/>
            <person name="Vernes S.C."/>
            <person name="Myers E.W."/>
            <person name="Teeling E.C."/>
        </authorList>
    </citation>
    <scope>NUCLEOTIDE SEQUENCE [LARGE SCALE GENOMIC DNA]</scope>
    <source>
        <strain evidence="2">MMolMol1</strain>
        <tissue evidence="2">Muscle</tissue>
    </source>
</reference>
<keyword evidence="3" id="KW-1185">Reference proteome</keyword>
<dbReference type="InterPro" id="IPR016024">
    <property type="entry name" value="ARM-type_fold"/>
</dbReference>
<dbReference type="SUPFAM" id="SSF48371">
    <property type="entry name" value="ARM repeat"/>
    <property type="match status" value="1"/>
</dbReference>
<dbReference type="PROSITE" id="PS50176">
    <property type="entry name" value="ARM_REPEAT"/>
    <property type="match status" value="1"/>
</dbReference>
<evidence type="ECO:0000256" key="1">
    <source>
        <dbReference type="PROSITE-ProRule" id="PRU00259"/>
    </source>
</evidence>
<comment type="caution">
    <text evidence="2">The sequence shown here is derived from an EMBL/GenBank/DDBJ whole genome shotgun (WGS) entry which is preliminary data.</text>
</comment>
<dbReference type="PANTHER" id="PTHR15599">
    <property type="entry name" value="RTDR1"/>
    <property type="match status" value="1"/>
</dbReference>
<dbReference type="Proteomes" id="UP000550707">
    <property type="component" value="Unassembled WGS sequence"/>
</dbReference>
<dbReference type="InterPro" id="IPR011989">
    <property type="entry name" value="ARM-like"/>
</dbReference>
<proteinExistence type="predicted"/>
<dbReference type="EMBL" id="JACASF010000022">
    <property type="protein sequence ID" value="KAF6404026.1"/>
    <property type="molecule type" value="Genomic_DNA"/>
</dbReference>
<name>A0A7J8BZJ1_MOLMO</name>
<feature type="repeat" description="ARM" evidence="1">
    <location>
        <begin position="264"/>
        <end position="306"/>
    </location>
</feature>
<dbReference type="Pfam" id="PF00514">
    <property type="entry name" value="Arm"/>
    <property type="match status" value="1"/>
</dbReference>
<evidence type="ECO:0000313" key="3">
    <source>
        <dbReference type="Proteomes" id="UP000550707"/>
    </source>
</evidence>
<dbReference type="InterPro" id="IPR000225">
    <property type="entry name" value="Armadillo"/>
</dbReference>
<dbReference type="PANTHER" id="PTHR15599:SF1">
    <property type="entry name" value="RADIAL SPOKE HEAD 14 HOMOLOG"/>
    <property type="match status" value="1"/>
</dbReference>
<dbReference type="Gene3D" id="1.25.10.10">
    <property type="entry name" value="Leucine-rich Repeat Variant"/>
    <property type="match status" value="2"/>
</dbReference>
<dbReference type="InterPro" id="IPR042856">
    <property type="entry name" value="RSP14"/>
</dbReference>
<protein>
    <submittedName>
        <fullName evidence="2">Radial spoke head 14-like protein</fullName>
    </submittedName>
</protein>
<organism evidence="2 3">
    <name type="scientific">Molossus molossus</name>
    <name type="common">Pallas' mastiff bat</name>
    <name type="synonym">Vespertilio molossus</name>
    <dbReference type="NCBI Taxonomy" id="27622"/>
    <lineage>
        <taxon>Eukaryota</taxon>
        <taxon>Metazoa</taxon>
        <taxon>Chordata</taxon>
        <taxon>Craniata</taxon>
        <taxon>Vertebrata</taxon>
        <taxon>Euteleostomi</taxon>
        <taxon>Mammalia</taxon>
        <taxon>Eutheria</taxon>
        <taxon>Laurasiatheria</taxon>
        <taxon>Chiroptera</taxon>
        <taxon>Yangochiroptera</taxon>
        <taxon>Molossidae</taxon>
        <taxon>Molossus</taxon>
    </lineage>
</organism>
<accession>A0A7J8BZJ1</accession>
<dbReference type="SMART" id="SM00185">
    <property type="entry name" value="ARM"/>
    <property type="match status" value="3"/>
</dbReference>
<dbReference type="FunCoup" id="A0A7J8BZJ1">
    <property type="interactions" value="113"/>
</dbReference>
<sequence length="375" mass="40757">MAHTQISMYLPPDVNPTQAAIAYGCRALPKLNEELQSEDLLTRQKALMALCDLMHDPEHVYVAINIGCLESLKALLKDSNHMVRIKTTEVLCIMATHNVGRGSAGLTDLKFFQSCLSPDLQCPGVLACTCCGQRVKEGFLKHDIIAALSGLLNDPQTACRENLHLAFKHLAQLPSGALGIVSSGLVHSLVWKLQREEEKIQELLLDTLAACLLEGATEALNSRVVPFLKEKLLSGNDSIRSKAACTLIAVSIPLEGKKQVCQYDVIPILVHLLKDTVDEVQASAAGALMYATVTTEGKYAALDAEAIQPLLQLLSSPLRKARLNAIKALTMLAEAPEGRKILQVSVPTFRDLEMDASEAVQRAAQVAIKVIEWKP</sequence>
<gene>
    <name evidence="2" type="ORF">HJG59_015944</name>
</gene>